<organism evidence="1 2">
    <name type="scientific">Belliella marina</name>
    <dbReference type="NCBI Taxonomy" id="1644146"/>
    <lineage>
        <taxon>Bacteria</taxon>
        <taxon>Pseudomonadati</taxon>
        <taxon>Bacteroidota</taxon>
        <taxon>Cytophagia</taxon>
        <taxon>Cytophagales</taxon>
        <taxon>Cyclobacteriaceae</taxon>
        <taxon>Belliella</taxon>
    </lineage>
</organism>
<sequence length="167" mass="19512">MKELLKDLIGKEIYCLYSERIELNTSSEETQNHVVIQMTPYILIRLTKNNTFGVKLLSKQIDDDHYKIVVERYSIEELKHNDLNFSKHFIRPLEKIHSINVYIDKYSSGNSDLATSITSMIEICFKSSCLVLYPSYIPFGGMMSFYDPFICDKNYSLEDHKLAYSLK</sequence>
<evidence type="ECO:0000313" key="1">
    <source>
        <dbReference type="EMBL" id="MFD2034514.1"/>
    </source>
</evidence>
<accession>A0ABW4VK79</accession>
<comment type="caution">
    <text evidence="1">The sequence shown here is derived from an EMBL/GenBank/DDBJ whole genome shotgun (WGS) entry which is preliminary data.</text>
</comment>
<dbReference type="RefSeq" id="WP_376884750.1">
    <property type="nucleotide sequence ID" value="NZ_JBHUHR010000021.1"/>
</dbReference>
<gene>
    <name evidence="1" type="ORF">ACFSKL_06925</name>
</gene>
<proteinExistence type="predicted"/>
<evidence type="ECO:0000313" key="2">
    <source>
        <dbReference type="Proteomes" id="UP001597361"/>
    </source>
</evidence>
<reference evidence="2" key="1">
    <citation type="journal article" date="2019" name="Int. J. Syst. Evol. Microbiol.">
        <title>The Global Catalogue of Microorganisms (GCM) 10K type strain sequencing project: providing services to taxonomists for standard genome sequencing and annotation.</title>
        <authorList>
            <consortium name="The Broad Institute Genomics Platform"/>
            <consortium name="The Broad Institute Genome Sequencing Center for Infectious Disease"/>
            <person name="Wu L."/>
            <person name="Ma J."/>
        </authorList>
    </citation>
    <scope>NUCLEOTIDE SEQUENCE [LARGE SCALE GENOMIC DNA]</scope>
    <source>
        <strain evidence="2">CGMCC 1.15180</strain>
    </source>
</reference>
<protein>
    <submittedName>
        <fullName evidence="1">Uncharacterized protein</fullName>
    </submittedName>
</protein>
<dbReference type="EMBL" id="JBHUHR010000021">
    <property type="protein sequence ID" value="MFD2034514.1"/>
    <property type="molecule type" value="Genomic_DNA"/>
</dbReference>
<keyword evidence="2" id="KW-1185">Reference proteome</keyword>
<name>A0ABW4VK79_9BACT</name>
<dbReference type="Proteomes" id="UP001597361">
    <property type="component" value="Unassembled WGS sequence"/>
</dbReference>